<dbReference type="AlphaFoldDB" id="A0A1I3GN96"/>
<name>A0A1I3GN96_9FLAO</name>
<dbReference type="Proteomes" id="UP000198931">
    <property type="component" value="Unassembled WGS sequence"/>
</dbReference>
<proteinExistence type="predicted"/>
<evidence type="ECO:0000313" key="1">
    <source>
        <dbReference type="EMBL" id="SFI24934.1"/>
    </source>
</evidence>
<gene>
    <name evidence="1" type="ORF">SAMN05443292_1938</name>
</gene>
<accession>A0A1I3GN96</accession>
<organism evidence="1 2">
    <name type="scientific">Halpernia frigidisoli</name>
    <dbReference type="NCBI Taxonomy" id="1125876"/>
    <lineage>
        <taxon>Bacteria</taxon>
        <taxon>Pseudomonadati</taxon>
        <taxon>Bacteroidota</taxon>
        <taxon>Flavobacteriia</taxon>
        <taxon>Flavobacteriales</taxon>
        <taxon>Weeksellaceae</taxon>
        <taxon>Chryseobacterium group</taxon>
        <taxon>Halpernia</taxon>
    </lineage>
</organism>
<sequence length="202" mass="23223">MRKFYLFLIFLPLFFLSQKKKPIEILGSLDGKVLVMKSFGNNQYNKTLEPFVGFGFGLNFLTNIKNFGVGFNYFLLKASGKLDQINVFGNLSAPQMSLYEANIIHQNKLDEELLVEEFVGLSVYRVKSKYISSSQNYLQGNNGFNLGSNLAYTLDPEGFQQIYLGAKFNFYDAKIINENPEIQKFFSRAYFASLILGYRYNF</sequence>
<keyword evidence="2" id="KW-1185">Reference proteome</keyword>
<dbReference type="EMBL" id="FOQT01000003">
    <property type="protein sequence ID" value="SFI24934.1"/>
    <property type="molecule type" value="Genomic_DNA"/>
</dbReference>
<dbReference type="RefSeq" id="WP_090080056.1">
    <property type="nucleotide sequence ID" value="NZ_FOQT01000003.1"/>
</dbReference>
<reference evidence="1 2" key="1">
    <citation type="submission" date="2016-10" db="EMBL/GenBank/DDBJ databases">
        <authorList>
            <person name="de Groot N.N."/>
        </authorList>
    </citation>
    <scope>NUCLEOTIDE SEQUENCE [LARGE SCALE GENOMIC DNA]</scope>
    <source>
        <strain evidence="1 2">DSM 26000</strain>
    </source>
</reference>
<evidence type="ECO:0000313" key="2">
    <source>
        <dbReference type="Proteomes" id="UP000198931"/>
    </source>
</evidence>
<dbReference type="OrthoDB" id="1249707at2"/>
<evidence type="ECO:0008006" key="3">
    <source>
        <dbReference type="Google" id="ProtNLM"/>
    </source>
</evidence>
<dbReference type="STRING" id="1125876.SAMN05443292_1938"/>
<protein>
    <recommendedName>
        <fullName evidence="3">Outer membrane protein beta-barrel domain-containing protein</fullName>
    </recommendedName>
</protein>